<dbReference type="InterPro" id="IPR047217">
    <property type="entry name" value="S49_SppA_67K_type_N"/>
</dbReference>
<dbReference type="GO" id="GO:0006508">
    <property type="term" value="P:proteolysis"/>
    <property type="evidence" value="ECO:0007669"/>
    <property type="project" value="UniProtKB-KW"/>
</dbReference>
<evidence type="ECO:0000256" key="4">
    <source>
        <dbReference type="ARBA" id="ARBA00022825"/>
    </source>
</evidence>
<gene>
    <name evidence="7" type="primary">sppA</name>
    <name evidence="7" type="ORF">D7X96_25540</name>
</gene>
<feature type="domain" description="Peptidase S49" evidence="6">
    <location>
        <begin position="357"/>
        <end position="504"/>
    </location>
</feature>
<evidence type="ECO:0000256" key="3">
    <source>
        <dbReference type="ARBA" id="ARBA00022801"/>
    </source>
</evidence>
<dbReference type="NCBIfam" id="TIGR00706">
    <property type="entry name" value="SppA_dom"/>
    <property type="match status" value="1"/>
</dbReference>
<protein>
    <submittedName>
        <fullName evidence="7">Signal peptide peptidase SppA</fullName>
    </submittedName>
</protein>
<keyword evidence="8" id="KW-1185">Reference proteome</keyword>
<feature type="signal peptide" evidence="5">
    <location>
        <begin position="1"/>
        <end position="16"/>
    </location>
</feature>
<keyword evidence="5" id="KW-0732">Signal</keyword>
<dbReference type="RefSeq" id="WP_121770948.1">
    <property type="nucleotide sequence ID" value="NZ_RAWM01000082.1"/>
</dbReference>
<dbReference type="Gene3D" id="6.20.330.10">
    <property type="match status" value="1"/>
</dbReference>
<keyword evidence="3" id="KW-0378">Hydrolase</keyword>
<dbReference type="PANTHER" id="PTHR33209:SF1">
    <property type="entry name" value="PEPTIDASE S49 DOMAIN-CONTAINING PROTEIN"/>
    <property type="match status" value="1"/>
</dbReference>
<name>A0A3A8Q7H5_9BACT</name>
<proteinExistence type="inferred from homology"/>
<evidence type="ECO:0000256" key="5">
    <source>
        <dbReference type="SAM" id="SignalP"/>
    </source>
</evidence>
<dbReference type="AlphaFoldDB" id="A0A3A8Q7H5"/>
<feature type="domain" description="Peptidase S49" evidence="6">
    <location>
        <begin position="603"/>
        <end position="752"/>
    </location>
</feature>
<dbReference type="InterPro" id="IPR047272">
    <property type="entry name" value="S49_SppA_C"/>
</dbReference>
<dbReference type="CDD" id="cd07018">
    <property type="entry name" value="S49_SppA_67K_type"/>
    <property type="match status" value="1"/>
</dbReference>
<comment type="caution">
    <text evidence="7">The sequence shown here is derived from an EMBL/GenBank/DDBJ whole genome shotgun (WGS) entry which is preliminary data.</text>
</comment>
<organism evidence="7 8">
    <name type="scientific">Corallococcus interemptor</name>
    <dbReference type="NCBI Taxonomy" id="2316720"/>
    <lineage>
        <taxon>Bacteria</taxon>
        <taxon>Pseudomonadati</taxon>
        <taxon>Myxococcota</taxon>
        <taxon>Myxococcia</taxon>
        <taxon>Myxococcales</taxon>
        <taxon>Cystobacterineae</taxon>
        <taxon>Myxococcaceae</taxon>
        <taxon>Corallococcus</taxon>
    </lineage>
</organism>
<dbReference type="GO" id="GO:0008236">
    <property type="term" value="F:serine-type peptidase activity"/>
    <property type="evidence" value="ECO:0007669"/>
    <property type="project" value="UniProtKB-KW"/>
</dbReference>
<dbReference type="InterPro" id="IPR004635">
    <property type="entry name" value="Pept_S49_SppA"/>
</dbReference>
<dbReference type="PANTHER" id="PTHR33209">
    <property type="entry name" value="PROTEASE 4"/>
    <property type="match status" value="1"/>
</dbReference>
<evidence type="ECO:0000259" key="6">
    <source>
        <dbReference type="Pfam" id="PF01343"/>
    </source>
</evidence>
<comment type="similarity">
    <text evidence="1">Belongs to the peptidase S49 family.</text>
</comment>
<keyword evidence="2" id="KW-0645">Protease</keyword>
<keyword evidence="4" id="KW-0720">Serine protease</keyword>
<reference evidence="8" key="1">
    <citation type="submission" date="2018-09" db="EMBL/GenBank/DDBJ databases">
        <authorList>
            <person name="Livingstone P.G."/>
            <person name="Whitworth D.E."/>
        </authorList>
    </citation>
    <scope>NUCLEOTIDE SEQUENCE [LARGE SCALE GENOMIC DNA]</scope>
    <source>
        <strain evidence="8">AB047A</strain>
    </source>
</reference>
<dbReference type="SUPFAM" id="SSF52096">
    <property type="entry name" value="ClpP/crotonase"/>
    <property type="match status" value="2"/>
</dbReference>
<dbReference type="OrthoDB" id="9764363at2"/>
<sequence length="828" mass="88358">MRQLPLLALLPSLALAQTGTVDQSSVPPRGVTLPPTNAALIDEAPALSLNPAGLGFQDAGQLFYLHERNLQSDSVGDAVFLGTRLLGLGAGFSLEWIRGENTPDYRKTSFGLSLGPRTLQLGAALHDFSSSDDARISGLTSWDVGLTARPFRFLSLAAVARDLNAPEQDGLKLPRRYNFGLGLRPLGERYTLGVDWLFAEGGFREGQATYTLQAEVVRGIRLGGGLSHGFVSGIPLALQFAATVDLGHAGLTYAAGGAGEGLDHVLQVRLSSERYRSLHGGGGVVALLDLDDMLAGGVSPALALLGVSEVDPYLRLMKFLDLATRDERLKGVVVKMEGLPGVGWGTAEELRQSLLKLREAGKKVVVVMLSGDDRSYLVASAADSVYALTEASLPINGLSATVTSLGGTMEKLGVHWDVARVGEYKTAMEQFTRSDMSPAERETLDAYLDSQVTHYEKAVEAGRKLPPERLRAAWAQGILSSKRAQAAGLLDGVVSATELDARVKEWFPGMRYHPSYSPREEREDRWGLRRRIAVVPVLGDITGGRSREDPLGFAQLAGAETVVRALQQAQEDPSVVAIVLRVDSGGGDVLASDLMYRAVLEAKKHKPVVASMGDAAASGGYYAAVAADEVLAEPTTLTGSIGVFYPKPALEGLGAKLGVNQETLKRGDLADLLEWWKPWTPEQAAAVQTWVDDSYDTFITEVARNRKMDKAKVDAVARGRVWSGTDALARGLVDGLGGLPEAVASARKRAKVPPAEELDLDVMGDARGFLSGLGGEPGVHALAGVLLPELPARPPETLAVLARELGLGSPELLRPGLKAMMPFRVRIR</sequence>
<evidence type="ECO:0000256" key="1">
    <source>
        <dbReference type="ARBA" id="ARBA00008683"/>
    </source>
</evidence>
<dbReference type="InterPro" id="IPR029045">
    <property type="entry name" value="ClpP/crotonase-like_dom_sf"/>
</dbReference>
<dbReference type="InterPro" id="IPR002142">
    <property type="entry name" value="Peptidase_S49"/>
</dbReference>
<evidence type="ECO:0000313" key="7">
    <source>
        <dbReference type="EMBL" id="RKH64587.1"/>
    </source>
</evidence>
<evidence type="ECO:0000313" key="8">
    <source>
        <dbReference type="Proteomes" id="UP000282656"/>
    </source>
</evidence>
<dbReference type="CDD" id="cd07023">
    <property type="entry name" value="S49_Sppa_N_C"/>
    <property type="match status" value="1"/>
</dbReference>
<dbReference type="Pfam" id="PF01343">
    <property type="entry name" value="Peptidase_S49"/>
    <property type="match status" value="2"/>
</dbReference>
<dbReference type="EMBL" id="RAWM01000082">
    <property type="protein sequence ID" value="RKH64587.1"/>
    <property type="molecule type" value="Genomic_DNA"/>
</dbReference>
<feature type="chain" id="PRO_5017426411" evidence="5">
    <location>
        <begin position="17"/>
        <end position="828"/>
    </location>
</feature>
<dbReference type="Proteomes" id="UP000282656">
    <property type="component" value="Unassembled WGS sequence"/>
</dbReference>
<evidence type="ECO:0000256" key="2">
    <source>
        <dbReference type="ARBA" id="ARBA00022670"/>
    </source>
</evidence>
<accession>A0A3A8Q7H5</accession>
<dbReference type="Gene3D" id="3.90.226.10">
    <property type="entry name" value="2-enoyl-CoA Hydratase, Chain A, domain 1"/>
    <property type="match status" value="2"/>
</dbReference>